<keyword evidence="5" id="KW-0804">Transcription</keyword>
<dbReference type="GO" id="GO:0003700">
    <property type="term" value="F:DNA-binding transcription factor activity"/>
    <property type="evidence" value="ECO:0007669"/>
    <property type="project" value="InterPro"/>
</dbReference>
<dbReference type="InterPro" id="IPR004839">
    <property type="entry name" value="Aminotransferase_I/II_large"/>
</dbReference>
<keyword evidence="7" id="KW-0032">Aminotransferase</keyword>
<proteinExistence type="inferred from homology"/>
<keyword evidence="4 7" id="KW-0238">DNA-binding</keyword>
<dbReference type="InterPro" id="IPR015421">
    <property type="entry name" value="PyrdxlP-dep_Trfase_major"/>
</dbReference>
<accession>A0A286GGK6</accession>
<dbReference type="GO" id="GO:0030170">
    <property type="term" value="F:pyridoxal phosphate binding"/>
    <property type="evidence" value="ECO:0007669"/>
    <property type="project" value="InterPro"/>
</dbReference>
<dbReference type="Gene3D" id="1.10.10.10">
    <property type="entry name" value="Winged helix-like DNA-binding domain superfamily/Winged helix DNA-binding domain"/>
    <property type="match status" value="1"/>
</dbReference>
<keyword evidence="7" id="KW-0808">Transferase</keyword>
<dbReference type="Gene3D" id="3.90.1150.10">
    <property type="entry name" value="Aspartate Aminotransferase, domain 1"/>
    <property type="match status" value="1"/>
</dbReference>
<dbReference type="CDD" id="cd07377">
    <property type="entry name" value="WHTH_GntR"/>
    <property type="match status" value="1"/>
</dbReference>
<dbReference type="Pfam" id="PF00392">
    <property type="entry name" value="GntR"/>
    <property type="match status" value="1"/>
</dbReference>
<dbReference type="GO" id="GO:0008483">
    <property type="term" value="F:transaminase activity"/>
    <property type="evidence" value="ECO:0007669"/>
    <property type="project" value="UniProtKB-KW"/>
</dbReference>
<keyword evidence="3" id="KW-0805">Transcription regulation</keyword>
<evidence type="ECO:0000313" key="7">
    <source>
        <dbReference type="EMBL" id="SOD94622.1"/>
    </source>
</evidence>
<dbReference type="InterPro" id="IPR000524">
    <property type="entry name" value="Tscrpt_reg_HTH_GntR"/>
</dbReference>
<dbReference type="GO" id="GO:0003677">
    <property type="term" value="F:DNA binding"/>
    <property type="evidence" value="ECO:0007669"/>
    <property type="project" value="UniProtKB-KW"/>
</dbReference>
<dbReference type="Pfam" id="PF00155">
    <property type="entry name" value="Aminotran_1_2"/>
    <property type="match status" value="1"/>
</dbReference>
<dbReference type="CDD" id="cd00609">
    <property type="entry name" value="AAT_like"/>
    <property type="match status" value="1"/>
</dbReference>
<dbReference type="EMBL" id="OCNJ01000004">
    <property type="protein sequence ID" value="SOD94622.1"/>
    <property type="molecule type" value="Genomic_DNA"/>
</dbReference>
<sequence>MDVSYHSLADEIGRDIAEGRLGPGDRLPPHRDYAYRRGIAVSTAGRVYKELVRRGLVVGEVGRGTFVRAVSPAPATQLGVPDAPSGLVNLEASIPILEGQDALLAPVLADLLRPDVLAASQILLPRTGTQAAREAAAAFLARDGWTPSPDDMLLAASGRRAVAAALAALAAPGDKVAVEAVTYPMVKGLAARLGIVLVPVPLDPNGLRPDALAQVHRETAGGVKAVYVQPSLHNPLSLTMPPSRRRELAETLERTGIVAIEDSVYGFLAQDQAPLAVFAPDHVIHIDSLSKRVAPGLTVGMLAVPPRLRQAVAASLHTGAWTPNAFALEAAVLLLRSGLAADISERKRQDARRRQELVRDRLAGLTLRTDPTSYHCWLELPAPWRAETFVAAAARRGIAVTPGASFAAGPGHAPNAVRIALGLPPMAVLDEALGTLRMLALGGPDDFAVE</sequence>
<dbReference type="InterPro" id="IPR036390">
    <property type="entry name" value="WH_DNA-bd_sf"/>
</dbReference>
<keyword evidence="2" id="KW-0663">Pyridoxal phosphate</keyword>
<dbReference type="Proteomes" id="UP000219621">
    <property type="component" value="Unassembled WGS sequence"/>
</dbReference>
<evidence type="ECO:0000256" key="5">
    <source>
        <dbReference type="ARBA" id="ARBA00023163"/>
    </source>
</evidence>
<dbReference type="RefSeq" id="WP_097279036.1">
    <property type="nucleotide sequence ID" value="NZ_OCNJ01000004.1"/>
</dbReference>
<evidence type="ECO:0000256" key="4">
    <source>
        <dbReference type="ARBA" id="ARBA00023125"/>
    </source>
</evidence>
<evidence type="ECO:0000256" key="1">
    <source>
        <dbReference type="ARBA" id="ARBA00005384"/>
    </source>
</evidence>
<dbReference type="InterPro" id="IPR036388">
    <property type="entry name" value="WH-like_DNA-bd_sf"/>
</dbReference>
<dbReference type="Gene3D" id="3.40.640.10">
    <property type="entry name" value="Type I PLP-dependent aspartate aminotransferase-like (Major domain)"/>
    <property type="match status" value="1"/>
</dbReference>
<dbReference type="InterPro" id="IPR015424">
    <property type="entry name" value="PyrdxlP-dep_Trfase"/>
</dbReference>
<protein>
    <submittedName>
        <fullName evidence="7">DNA-binding transcriptional regulator, MocR family, contains an aminotransferase domain</fullName>
    </submittedName>
</protein>
<name>A0A286GGK6_9PROT</name>
<keyword evidence="8" id="KW-1185">Reference proteome</keyword>
<evidence type="ECO:0000259" key="6">
    <source>
        <dbReference type="PROSITE" id="PS50949"/>
    </source>
</evidence>
<dbReference type="AlphaFoldDB" id="A0A286GGK6"/>
<dbReference type="PROSITE" id="PS50949">
    <property type="entry name" value="HTH_GNTR"/>
    <property type="match status" value="1"/>
</dbReference>
<dbReference type="SUPFAM" id="SSF53383">
    <property type="entry name" value="PLP-dependent transferases"/>
    <property type="match status" value="1"/>
</dbReference>
<evidence type="ECO:0000313" key="8">
    <source>
        <dbReference type="Proteomes" id="UP000219621"/>
    </source>
</evidence>
<dbReference type="OrthoDB" id="9804020at2"/>
<feature type="domain" description="HTH gntR-type" evidence="6">
    <location>
        <begin position="2"/>
        <end position="70"/>
    </location>
</feature>
<dbReference type="SUPFAM" id="SSF46785">
    <property type="entry name" value="Winged helix' DNA-binding domain"/>
    <property type="match status" value="1"/>
</dbReference>
<dbReference type="PANTHER" id="PTHR46577:SF1">
    <property type="entry name" value="HTH-TYPE TRANSCRIPTIONAL REGULATORY PROTEIN GABR"/>
    <property type="match status" value="1"/>
</dbReference>
<dbReference type="InterPro" id="IPR015422">
    <property type="entry name" value="PyrdxlP-dep_Trfase_small"/>
</dbReference>
<evidence type="ECO:0000256" key="2">
    <source>
        <dbReference type="ARBA" id="ARBA00022898"/>
    </source>
</evidence>
<dbReference type="InterPro" id="IPR051446">
    <property type="entry name" value="HTH_trans_reg/aminotransferase"/>
</dbReference>
<dbReference type="SMART" id="SM00345">
    <property type="entry name" value="HTH_GNTR"/>
    <property type="match status" value="1"/>
</dbReference>
<gene>
    <name evidence="7" type="ORF">SAMN05421508_10460</name>
</gene>
<dbReference type="PANTHER" id="PTHR46577">
    <property type="entry name" value="HTH-TYPE TRANSCRIPTIONAL REGULATORY PROTEIN GABR"/>
    <property type="match status" value="1"/>
</dbReference>
<organism evidence="7 8">
    <name type="scientific">Caenispirillum bisanense</name>
    <dbReference type="NCBI Taxonomy" id="414052"/>
    <lineage>
        <taxon>Bacteria</taxon>
        <taxon>Pseudomonadati</taxon>
        <taxon>Pseudomonadota</taxon>
        <taxon>Alphaproteobacteria</taxon>
        <taxon>Rhodospirillales</taxon>
        <taxon>Novispirillaceae</taxon>
        <taxon>Caenispirillum</taxon>
    </lineage>
</organism>
<comment type="similarity">
    <text evidence="1">In the C-terminal section; belongs to the class-I pyridoxal-phosphate-dependent aminotransferase family.</text>
</comment>
<evidence type="ECO:0000256" key="3">
    <source>
        <dbReference type="ARBA" id="ARBA00023015"/>
    </source>
</evidence>
<reference evidence="7 8" key="1">
    <citation type="submission" date="2017-09" db="EMBL/GenBank/DDBJ databases">
        <authorList>
            <person name="Ehlers B."/>
            <person name="Leendertz F.H."/>
        </authorList>
    </citation>
    <scope>NUCLEOTIDE SEQUENCE [LARGE SCALE GENOMIC DNA]</scope>
    <source>
        <strain evidence="7 8">USBA 140</strain>
    </source>
</reference>